<evidence type="ECO:0000256" key="5">
    <source>
        <dbReference type="ARBA" id="ARBA00023002"/>
    </source>
</evidence>
<organism evidence="8">
    <name type="scientific">freshwater metagenome</name>
    <dbReference type="NCBI Taxonomy" id="449393"/>
    <lineage>
        <taxon>unclassified sequences</taxon>
        <taxon>metagenomes</taxon>
        <taxon>ecological metagenomes</taxon>
    </lineage>
</organism>
<dbReference type="EMBL" id="CAFBOG010000275">
    <property type="protein sequence ID" value="CAB4998930.1"/>
    <property type="molecule type" value="Genomic_DNA"/>
</dbReference>
<evidence type="ECO:0000313" key="8">
    <source>
        <dbReference type="EMBL" id="CAB4998930.1"/>
    </source>
</evidence>
<dbReference type="InterPro" id="IPR009100">
    <property type="entry name" value="AcylCoA_DH/oxidase_NM_dom_sf"/>
</dbReference>
<dbReference type="PANTHER" id="PTHR43884">
    <property type="entry name" value="ACYL-COA DEHYDROGENASE"/>
    <property type="match status" value="1"/>
</dbReference>
<dbReference type="SUPFAM" id="SSF56645">
    <property type="entry name" value="Acyl-CoA dehydrogenase NM domain-like"/>
    <property type="match status" value="1"/>
</dbReference>
<evidence type="ECO:0000256" key="3">
    <source>
        <dbReference type="ARBA" id="ARBA00022630"/>
    </source>
</evidence>
<dbReference type="CDD" id="cd00567">
    <property type="entry name" value="ACAD"/>
    <property type="match status" value="1"/>
</dbReference>
<evidence type="ECO:0000256" key="4">
    <source>
        <dbReference type="ARBA" id="ARBA00022827"/>
    </source>
</evidence>
<proteinExistence type="inferred from homology"/>
<accession>A0A6J7NZP4</accession>
<evidence type="ECO:0000256" key="2">
    <source>
        <dbReference type="ARBA" id="ARBA00009347"/>
    </source>
</evidence>
<dbReference type="PANTHER" id="PTHR43884:SF20">
    <property type="entry name" value="ACYL-COA DEHYDROGENASE FADE28"/>
    <property type="match status" value="1"/>
</dbReference>
<dbReference type="Pfam" id="PF00441">
    <property type="entry name" value="Acyl-CoA_dh_1"/>
    <property type="match status" value="1"/>
</dbReference>
<feature type="domain" description="Acyl-CoA dehydrogenase/oxidase N-terminal" evidence="7">
    <location>
        <begin position="13"/>
        <end position="102"/>
    </location>
</feature>
<comment type="similarity">
    <text evidence="2">Belongs to the acyl-CoA dehydrogenase family.</text>
</comment>
<dbReference type="InterPro" id="IPR037069">
    <property type="entry name" value="AcylCoA_DH/ox_N_sf"/>
</dbReference>
<dbReference type="InterPro" id="IPR013786">
    <property type="entry name" value="AcylCoA_DH/ox_N"/>
</dbReference>
<keyword evidence="5" id="KW-0560">Oxidoreductase</keyword>
<dbReference type="GO" id="GO:0050660">
    <property type="term" value="F:flavin adenine dinucleotide binding"/>
    <property type="evidence" value="ECO:0007669"/>
    <property type="project" value="InterPro"/>
</dbReference>
<name>A0A6J7NZP4_9ZZZZ</name>
<dbReference type="GO" id="GO:0003995">
    <property type="term" value="F:acyl-CoA dehydrogenase activity"/>
    <property type="evidence" value="ECO:0007669"/>
    <property type="project" value="TreeGrafter"/>
</dbReference>
<dbReference type="Gene3D" id="1.10.540.10">
    <property type="entry name" value="Acyl-CoA dehydrogenase/oxidase, N-terminal domain"/>
    <property type="match status" value="1"/>
</dbReference>
<dbReference type="InterPro" id="IPR009075">
    <property type="entry name" value="AcylCo_DH/oxidase_C"/>
</dbReference>
<gene>
    <name evidence="8" type="ORF">UFOPK3914_02016</name>
</gene>
<evidence type="ECO:0000259" key="7">
    <source>
        <dbReference type="Pfam" id="PF02771"/>
    </source>
</evidence>
<dbReference type="Gene3D" id="1.20.140.10">
    <property type="entry name" value="Butyryl-CoA Dehydrogenase, subunit A, domain 3"/>
    <property type="match status" value="1"/>
</dbReference>
<dbReference type="Gene3D" id="2.40.110.10">
    <property type="entry name" value="Butyryl-CoA Dehydrogenase, subunit A, domain 2"/>
    <property type="match status" value="1"/>
</dbReference>
<feature type="domain" description="Acyl-CoA dehydrogenase/oxidase C-terminal" evidence="6">
    <location>
        <begin position="241"/>
        <end position="376"/>
    </location>
</feature>
<dbReference type="InterPro" id="IPR036250">
    <property type="entry name" value="AcylCo_DH-like_C"/>
</dbReference>
<evidence type="ECO:0000256" key="1">
    <source>
        <dbReference type="ARBA" id="ARBA00001974"/>
    </source>
</evidence>
<keyword evidence="4" id="KW-0274">FAD</keyword>
<dbReference type="AlphaFoldDB" id="A0A6J7NZP4"/>
<dbReference type="InterPro" id="IPR046373">
    <property type="entry name" value="Acyl-CoA_Oxase/DH_mid-dom_sf"/>
</dbReference>
<evidence type="ECO:0000259" key="6">
    <source>
        <dbReference type="Pfam" id="PF00441"/>
    </source>
</evidence>
<protein>
    <submittedName>
        <fullName evidence="8">Unannotated protein</fullName>
    </submittedName>
</protein>
<dbReference type="Pfam" id="PF02771">
    <property type="entry name" value="Acyl-CoA_dh_N"/>
    <property type="match status" value="1"/>
</dbReference>
<sequence>MSASIQVMEFTFSEEQDELRKAVRGFLARECPSTYVRSMTDADFATGVAAEGTRAGVTDEVWTQMVELGWVSLLVPEAQGGLGMGMVDMIVLLEEMGRLPLPGPFLSSAVLATLAARGLGLTDQLSSLAAGVTRGTIAVDEQGHGDVVDRIRTRAVRRSGRWVLLGTKPVVLDGHEADWVLIPARTQEGIGSFLIESPRGELVPTWDVTRRVARIDLDSTPAQRVGPDGDHTDIWRRVVEDGAVALCAELLGTMGAAQDLAVEYAKVRVQFDRPIATFQAIKHKAAEMLQLVELSRVGIHYAAWASDAEAEGRAEAAAMAKSHSGEAAIAVTGESIQIHGGVGFTWECDAHLHYRRAKQNDLLFGYHGTWREKVADSFLATA</sequence>
<comment type="cofactor">
    <cofactor evidence="1">
        <name>FAD</name>
        <dbReference type="ChEBI" id="CHEBI:57692"/>
    </cofactor>
</comment>
<keyword evidence="3" id="KW-0285">Flavoprotein</keyword>
<dbReference type="SUPFAM" id="SSF47203">
    <property type="entry name" value="Acyl-CoA dehydrogenase C-terminal domain-like"/>
    <property type="match status" value="1"/>
</dbReference>
<reference evidence="8" key="1">
    <citation type="submission" date="2020-05" db="EMBL/GenBank/DDBJ databases">
        <authorList>
            <person name="Chiriac C."/>
            <person name="Salcher M."/>
            <person name="Ghai R."/>
            <person name="Kavagutti S V."/>
        </authorList>
    </citation>
    <scope>NUCLEOTIDE SEQUENCE</scope>
</reference>